<feature type="compositionally biased region" description="Acidic residues" evidence="1">
    <location>
        <begin position="76"/>
        <end position="86"/>
    </location>
</feature>
<dbReference type="Proteomes" id="UP000626109">
    <property type="component" value="Unassembled WGS sequence"/>
</dbReference>
<comment type="caution">
    <text evidence="3">The sequence shown here is derived from an EMBL/GenBank/DDBJ whole genome shotgun (WGS) entry which is preliminary data.</text>
</comment>
<evidence type="ECO:0000313" key="3">
    <source>
        <dbReference type="EMBL" id="CAE8635962.1"/>
    </source>
</evidence>
<proteinExistence type="predicted"/>
<keyword evidence="2" id="KW-1133">Transmembrane helix</keyword>
<evidence type="ECO:0000256" key="1">
    <source>
        <dbReference type="SAM" id="MobiDB-lite"/>
    </source>
</evidence>
<protein>
    <submittedName>
        <fullName evidence="3">Uncharacterized protein</fullName>
    </submittedName>
</protein>
<name>A0A813HD54_POLGL</name>
<gene>
    <name evidence="3" type="ORF">PGLA2088_LOCUS1538</name>
</gene>
<organism evidence="3 4">
    <name type="scientific">Polarella glacialis</name>
    <name type="common">Dinoflagellate</name>
    <dbReference type="NCBI Taxonomy" id="89957"/>
    <lineage>
        <taxon>Eukaryota</taxon>
        <taxon>Sar</taxon>
        <taxon>Alveolata</taxon>
        <taxon>Dinophyceae</taxon>
        <taxon>Suessiales</taxon>
        <taxon>Suessiaceae</taxon>
        <taxon>Polarella</taxon>
    </lineage>
</organism>
<dbReference type="AlphaFoldDB" id="A0A813HD54"/>
<sequence length="109" mass="12738">MTCFVPWIICWVAYSILHWSYPIDSRRIKQEKQEELEEELRLQKLELEDVSVSKKSEPTTLSSRSGRRCNSPEVQGQEEEETEEGEPSSRIIVVLEASLEREEEQVITI</sequence>
<accession>A0A813HD54</accession>
<feature type="region of interest" description="Disordered" evidence="1">
    <location>
        <begin position="51"/>
        <end position="88"/>
    </location>
</feature>
<dbReference type="EMBL" id="CAJNNW010001205">
    <property type="protein sequence ID" value="CAE8635962.1"/>
    <property type="molecule type" value="Genomic_DNA"/>
</dbReference>
<keyword evidence="2" id="KW-0472">Membrane</keyword>
<evidence type="ECO:0000256" key="2">
    <source>
        <dbReference type="SAM" id="Phobius"/>
    </source>
</evidence>
<evidence type="ECO:0000313" key="4">
    <source>
        <dbReference type="Proteomes" id="UP000626109"/>
    </source>
</evidence>
<reference evidence="3" key="1">
    <citation type="submission" date="2021-02" db="EMBL/GenBank/DDBJ databases">
        <authorList>
            <person name="Dougan E. K."/>
            <person name="Rhodes N."/>
            <person name="Thang M."/>
            <person name="Chan C."/>
        </authorList>
    </citation>
    <scope>NUCLEOTIDE SEQUENCE</scope>
</reference>
<keyword evidence="2" id="KW-0812">Transmembrane</keyword>
<feature type="transmembrane region" description="Helical" evidence="2">
    <location>
        <begin position="6"/>
        <end position="23"/>
    </location>
</feature>